<dbReference type="InterPro" id="IPR013783">
    <property type="entry name" value="Ig-like_fold"/>
</dbReference>
<dbReference type="HOGENOM" id="CLU_152619_0_0_9"/>
<organism evidence="2 3">
    <name type="scientific">Desulforudis audaxviator (strain MP104C)</name>
    <dbReference type="NCBI Taxonomy" id="477974"/>
    <lineage>
        <taxon>Bacteria</taxon>
        <taxon>Bacillati</taxon>
        <taxon>Bacillota</taxon>
        <taxon>Clostridia</taxon>
        <taxon>Thermoanaerobacterales</taxon>
        <taxon>Candidatus Desulforudaceae</taxon>
        <taxon>Candidatus Desulforudis</taxon>
    </lineage>
</organism>
<dbReference type="GO" id="GO:2001070">
    <property type="term" value="F:starch binding"/>
    <property type="evidence" value="ECO:0007669"/>
    <property type="project" value="InterPro"/>
</dbReference>
<accession>B1I453</accession>
<reference evidence="2 3" key="2">
    <citation type="journal article" date="2008" name="Science">
        <title>Environmental genomics reveals a single-species ecosystem deep within Earth.</title>
        <authorList>
            <person name="Chivian D."/>
            <person name="Brodie E.L."/>
            <person name="Alm E.J."/>
            <person name="Culley D.E."/>
            <person name="Dehal P.S."/>
            <person name="Desantis T.Z."/>
            <person name="Gihring T.M."/>
            <person name="Lapidus A."/>
            <person name="Lin L.H."/>
            <person name="Lowry S.R."/>
            <person name="Moser D.P."/>
            <person name="Richardson P.M."/>
            <person name="Southam G."/>
            <person name="Wanger G."/>
            <person name="Pratt L.M."/>
            <person name="Andersen G.L."/>
            <person name="Hazen T.C."/>
            <person name="Brockman F.J."/>
            <person name="Arkin A.P."/>
            <person name="Onstott T.C."/>
        </authorList>
    </citation>
    <scope>NUCLEOTIDE SEQUENCE [LARGE SCALE GENOMIC DNA]</scope>
    <source>
        <strain evidence="2 3">MP104C</strain>
    </source>
</reference>
<gene>
    <name evidence="2" type="ordered locus">Daud_1163</name>
</gene>
<dbReference type="SMART" id="SM01066">
    <property type="entry name" value="CBM_25"/>
    <property type="match status" value="1"/>
</dbReference>
<dbReference type="Pfam" id="PF16760">
    <property type="entry name" value="CBM53"/>
    <property type="match status" value="1"/>
</dbReference>
<dbReference type="InterPro" id="IPR005085">
    <property type="entry name" value="CBM25"/>
</dbReference>
<dbReference type="STRING" id="477974.Daud_1163"/>
<protein>
    <submittedName>
        <fullName evidence="2">Carbohydrate binding family 25</fullName>
    </submittedName>
</protein>
<proteinExistence type="predicted"/>
<dbReference type="KEGG" id="dau:Daud_1163"/>
<dbReference type="RefSeq" id="WP_012302260.1">
    <property type="nucleotide sequence ID" value="NC_010424.1"/>
</dbReference>
<sequence>MYVAQGRNFLDNRVDVIPSPSLKDHHATIRYEGLLQKCGADRVFIHYGFDGWHNSSVTEMRREPDGSFACSIPMQGQRECNFCFKDAADNWDNNNGWNWATDIRY</sequence>
<dbReference type="AlphaFoldDB" id="B1I453"/>
<dbReference type="OrthoDB" id="1683298at2"/>
<dbReference type="Gene3D" id="2.60.40.10">
    <property type="entry name" value="Immunoglobulins"/>
    <property type="match status" value="1"/>
</dbReference>
<dbReference type="Proteomes" id="UP000008544">
    <property type="component" value="Chromosome"/>
</dbReference>
<keyword evidence="3" id="KW-1185">Reference proteome</keyword>
<name>B1I453_DESAP</name>
<evidence type="ECO:0000313" key="2">
    <source>
        <dbReference type="EMBL" id="ACA59674.1"/>
    </source>
</evidence>
<evidence type="ECO:0000259" key="1">
    <source>
        <dbReference type="SMART" id="SM01066"/>
    </source>
</evidence>
<reference evidence="3" key="1">
    <citation type="submission" date="2007-10" db="EMBL/GenBank/DDBJ databases">
        <title>Complete sequence of chromosome of Desulforudis audaxviator MP104C.</title>
        <authorList>
            <person name="Copeland A."/>
            <person name="Lucas S."/>
            <person name="Lapidus A."/>
            <person name="Barry K."/>
            <person name="Glavina del Rio T."/>
            <person name="Dalin E."/>
            <person name="Tice H."/>
            <person name="Bruce D."/>
            <person name="Pitluck S."/>
            <person name="Lowry S.R."/>
            <person name="Larimer F."/>
            <person name="Land M.L."/>
            <person name="Hauser L."/>
            <person name="Kyrpides N."/>
            <person name="Ivanova N.N."/>
            <person name="Richardson P."/>
        </authorList>
    </citation>
    <scope>NUCLEOTIDE SEQUENCE [LARGE SCALE GENOMIC DNA]</scope>
    <source>
        <strain evidence="3">MP104C</strain>
    </source>
</reference>
<dbReference type="EMBL" id="CP000860">
    <property type="protein sequence ID" value="ACA59674.1"/>
    <property type="molecule type" value="Genomic_DNA"/>
</dbReference>
<dbReference type="CAZy" id="CBM25">
    <property type="family name" value="Carbohydrate-Binding Module Family 25"/>
</dbReference>
<feature type="domain" description="Carbohydrate binding module family 25" evidence="1">
    <location>
        <begin position="24"/>
        <end position="104"/>
    </location>
</feature>
<evidence type="ECO:0000313" key="3">
    <source>
        <dbReference type="Proteomes" id="UP000008544"/>
    </source>
</evidence>
<dbReference type="eggNOG" id="ENOG5032Z2V">
    <property type="taxonomic scope" value="Bacteria"/>
</dbReference>